<dbReference type="AlphaFoldDB" id="A0A177TKK1"/>
<feature type="compositionally biased region" description="Low complexity" evidence="6">
    <location>
        <begin position="864"/>
        <end position="879"/>
    </location>
</feature>
<evidence type="ECO:0000256" key="2">
    <source>
        <dbReference type="ARBA" id="ARBA00023015"/>
    </source>
</evidence>
<keyword evidence="3" id="KW-0804">Transcription</keyword>
<evidence type="ECO:0000256" key="3">
    <source>
        <dbReference type="ARBA" id="ARBA00023163"/>
    </source>
</evidence>
<feature type="region of interest" description="Disordered" evidence="6">
    <location>
        <begin position="364"/>
        <end position="391"/>
    </location>
</feature>
<dbReference type="EMBL" id="LWDF02000431">
    <property type="protein sequence ID" value="KAE8248773.1"/>
    <property type="molecule type" value="Genomic_DNA"/>
</dbReference>
<dbReference type="Pfam" id="PF02200">
    <property type="entry name" value="STE"/>
    <property type="match status" value="1"/>
</dbReference>
<feature type="compositionally biased region" description="Low complexity" evidence="6">
    <location>
        <begin position="598"/>
        <end position="609"/>
    </location>
</feature>
<feature type="compositionally biased region" description="Polar residues" evidence="6">
    <location>
        <begin position="610"/>
        <end position="621"/>
    </location>
</feature>
<gene>
    <name evidence="7" type="ORF">A4X13_0g5484</name>
</gene>
<dbReference type="GO" id="GO:0005634">
    <property type="term" value="C:nucleus"/>
    <property type="evidence" value="ECO:0007669"/>
    <property type="project" value="UniProtKB-SubCell"/>
</dbReference>
<evidence type="ECO:0000313" key="7">
    <source>
        <dbReference type="EMBL" id="KAE8248773.1"/>
    </source>
</evidence>
<feature type="compositionally biased region" description="Low complexity" evidence="6">
    <location>
        <begin position="662"/>
        <end position="671"/>
    </location>
</feature>
<evidence type="ECO:0000256" key="1">
    <source>
        <dbReference type="ARBA" id="ARBA00004123"/>
    </source>
</evidence>
<reference evidence="7" key="1">
    <citation type="submission" date="2016-04" db="EMBL/GenBank/DDBJ databases">
        <authorList>
            <person name="Nguyen H.D."/>
            <person name="Samba Siva P."/>
            <person name="Cullis J."/>
            <person name="Levesque C.A."/>
            <person name="Hambleton S."/>
        </authorList>
    </citation>
    <scope>NUCLEOTIDE SEQUENCE</scope>
    <source>
        <strain evidence="7">DAOMC 236416</strain>
    </source>
</reference>
<sequence length="1126" mass="122382">MSDPQEDYFSHKEVSSHNNPPCRPCRTPSPVRQTSSKFTTPPPAPFSPSPISSSASSVNIRWQQQHQYQSNNLDLPQRRQVLENSQQLRVDQFALGSSSSTAPAARYGPDEMHFPSHNRNESPAVSALSYGIDRNPDGTSFSAPVSYNTSHSQLSLSAGARDSLRRHRSHTEHLNNFQTSVYHCAIPPSAAHRGHETALIPAFFPTSDTPPSYSPPLVWGQRRLSRPQSSRNLFTQIPRATSSVPLSSNPYELSIAPARGSRFQASDERTTMGGSGGKTTSQAPHMDTASSPHSGAPACVEKGPDISLTPSAPRIGQAPLPPTPPSATSPIPPFFHSTSLPVTPFRSRPSTAETATPLLNRFDSAHISTSSPPISSLKRSSPTFQLSTSPVRPRAYRKIGATDGLGLHVPRVGISGSQVSKEDAIPARVEHESAAIFGPSKSIWISSPPQLKLTLPRFEDLALPVSNASLVASRVCKTERSFSKDLRPHFEKYSSLVIPAPTLSSFVTLPPLRSSHILDSGCYFPPSGLDGDEADDRDSLICSSDPESEAHASQSSQPIPNATSISAPFSVGQQQTTLRDSVERRSPTTSTLGYGYVSSSPRLHASSSSFLRQRVSTSTKQEAPRLSRILRSHSDGSNARASLDKYDERSFSDGDRHGTARSSVTSSSTTVQRQPQAQHQDGNSQADSSARYDLINHAHHLKLFLSCAPELLLAQRLGDIPELMVESQAGARTPSPREAPVPGSIFITLPRGSEYGRSVLDGTWSALTRSGRNEISAGLGSSSSIGSRSSRGHQQQQHPATHGARHPSQMDLMLSTFETFYIPQSKARQRLEKARQANASKSGSRALPTSARTGSHTSMISSRSHLAMASHAQSSSSGSDRSRPVILSSMPPAVSAPYPAKLPAMPIFHRFPLPTNNFDEPDQGIGEVGGSAQDHAFVSCVLWNGQMWLTGTDICRIVRFRFEAFGRKIVNINKFHEGIYSDLRNIKAGAGASCEEPKSPFLEALYIYETIQSAKRQKTFQWFPIAMHDQLFLDQLSRDYERSVRNEPMCTEAVREPALSFVYNGYLALADQLGLGDVEAGRPAPLHHPTVSPKDLLRKIQVDEAALYAMAMGVNKAFLPAHGLRR</sequence>
<feature type="region of interest" description="Disordered" evidence="6">
    <location>
        <begin position="775"/>
        <end position="807"/>
    </location>
</feature>
<name>A0A177TKK1_9BASI</name>
<feature type="compositionally biased region" description="Low complexity" evidence="6">
    <location>
        <begin position="365"/>
        <end position="382"/>
    </location>
</feature>
<proteinExistence type="inferred from homology"/>
<dbReference type="GO" id="GO:1990527">
    <property type="term" value="C:Tec1p-Ste12p-Dig1p complex"/>
    <property type="evidence" value="ECO:0007669"/>
    <property type="project" value="TreeGrafter"/>
</dbReference>
<reference evidence="7" key="2">
    <citation type="journal article" date="2019" name="IMA Fungus">
        <title>Genome sequencing and comparison of five Tilletia species to identify candidate genes for the detection of regulated species infecting wheat.</title>
        <authorList>
            <person name="Nguyen H.D.T."/>
            <person name="Sultana T."/>
            <person name="Kesanakurti P."/>
            <person name="Hambleton S."/>
        </authorList>
    </citation>
    <scope>NUCLEOTIDE SEQUENCE</scope>
    <source>
        <strain evidence="7">DAOMC 236416</strain>
    </source>
</reference>
<dbReference type="PANTHER" id="PTHR47427">
    <property type="entry name" value="PROTEIN STE12"/>
    <property type="match status" value="1"/>
</dbReference>
<dbReference type="InterPro" id="IPR052127">
    <property type="entry name" value="STE12_transcription_factor"/>
</dbReference>
<dbReference type="GO" id="GO:0003700">
    <property type="term" value="F:DNA-binding transcription factor activity"/>
    <property type="evidence" value="ECO:0007669"/>
    <property type="project" value="InterPro"/>
</dbReference>
<feature type="region of interest" description="Disordered" evidence="6">
    <location>
        <begin position="257"/>
        <end position="351"/>
    </location>
</feature>
<feature type="compositionally biased region" description="Low complexity" evidence="6">
    <location>
        <begin position="775"/>
        <end position="798"/>
    </location>
</feature>
<comment type="similarity">
    <text evidence="5">Belongs to the STE12 transcription factor family.</text>
</comment>
<comment type="subcellular location">
    <subcellularLocation>
        <location evidence="1">Nucleus</location>
    </subcellularLocation>
</comment>
<feature type="region of interest" description="Disordered" evidence="6">
    <location>
        <begin position="534"/>
        <end position="688"/>
    </location>
</feature>
<dbReference type="SMART" id="SM00424">
    <property type="entry name" value="STE"/>
    <property type="match status" value="1"/>
</dbReference>
<evidence type="ECO:0000256" key="4">
    <source>
        <dbReference type="ARBA" id="ARBA00023242"/>
    </source>
</evidence>
<dbReference type="InterPro" id="IPR003120">
    <property type="entry name" value="Ste12"/>
</dbReference>
<accession>A0A177TKK1</accession>
<feature type="compositionally biased region" description="Polar residues" evidence="6">
    <location>
        <begin position="850"/>
        <end position="863"/>
    </location>
</feature>
<dbReference type="GO" id="GO:1990526">
    <property type="term" value="C:Ste12p-Dig1p-Dig2p complex"/>
    <property type="evidence" value="ECO:0007669"/>
    <property type="project" value="TreeGrafter"/>
</dbReference>
<protein>
    <submittedName>
        <fullName evidence="7">Uncharacterized protein</fullName>
    </submittedName>
</protein>
<feature type="compositionally biased region" description="Basic and acidic residues" evidence="6">
    <location>
        <begin position="642"/>
        <end position="658"/>
    </location>
</feature>
<organism evidence="7 8">
    <name type="scientific">Tilletia indica</name>
    <dbReference type="NCBI Taxonomy" id="43049"/>
    <lineage>
        <taxon>Eukaryota</taxon>
        <taxon>Fungi</taxon>
        <taxon>Dikarya</taxon>
        <taxon>Basidiomycota</taxon>
        <taxon>Ustilaginomycotina</taxon>
        <taxon>Exobasidiomycetes</taxon>
        <taxon>Tilletiales</taxon>
        <taxon>Tilletiaceae</taxon>
        <taxon>Tilletia</taxon>
    </lineage>
</organism>
<feature type="compositionally biased region" description="Polar residues" evidence="6">
    <location>
        <begin position="551"/>
        <end position="579"/>
    </location>
</feature>
<feature type="compositionally biased region" description="Polar residues" evidence="6">
    <location>
        <begin position="672"/>
        <end position="688"/>
    </location>
</feature>
<keyword evidence="8" id="KW-1185">Reference proteome</keyword>
<feature type="compositionally biased region" description="Pro residues" evidence="6">
    <location>
        <begin position="319"/>
        <end position="333"/>
    </location>
</feature>
<feature type="region of interest" description="Disordered" evidence="6">
    <location>
        <begin position="827"/>
        <end position="887"/>
    </location>
</feature>
<comment type="caution">
    <text evidence="7">The sequence shown here is derived from an EMBL/GenBank/DDBJ whole genome shotgun (WGS) entry which is preliminary data.</text>
</comment>
<evidence type="ECO:0000256" key="5">
    <source>
        <dbReference type="ARBA" id="ARBA00024345"/>
    </source>
</evidence>
<keyword evidence="4" id="KW-0539">Nucleus</keyword>
<dbReference type="PANTHER" id="PTHR47427:SF1">
    <property type="entry name" value="PROTEIN STE12"/>
    <property type="match status" value="1"/>
</dbReference>
<keyword evidence="2" id="KW-0805">Transcription regulation</keyword>
<evidence type="ECO:0000313" key="8">
    <source>
        <dbReference type="Proteomes" id="UP000077521"/>
    </source>
</evidence>
<evidence type="ECO:0000256" key="6">
    <source>
        <dbReference type="SAM" id="MobiDB-lite"/>
    </source>
</evidence>
<feature type="region of interest" description="Disordered" evidence="6">
    <location>
        <begin position="1"/>
        <end position="58"/>
    </location>
</feature>
<dbReference type="Proteomes" id="UP000077521">
    <property type="component" value="Unassembled WGS sequence"/>
</dbReference>